<feature type="domain" description="Multidrug resistance protein MdtA-like alpha-helical hairpin" evidence="4">
    <location>
        <begin position="108"/>
        <end position="177"/>
    </location>
</feature>
<dbReference type="AlphaFoldDB" id="F2NFT6"/>
<evidence type="ECO:0000313" key="8">
    <source>
        <dbReference type="EMBL" id="AEB10205.1"/>
    </source>
</evidence>
<dbReference type="Pfam" id="PF25876">
    <property type="entry name" value="HH_MFP_RND"/>
    <property type="match status" value="1"/>
</dbReference>
<dbReference type="GO" id="GO:0046677">
    <property type="term" value="P:response to antibiotic"/>
    <property type="evidence" value="ECO:0007669"/>
    <property type="project" value="TreeGrafter"/>
</dbReference>
<dbReference type="Pfam" id="PF25917">
    <property type="entry name" value="BSH_RND"/>
    <property type="match status" value="1"/>
</dbReference>
<evidence type="ECO:0000259" key="7">
    <source>
        <dbReference type="Pfam" id="PF25967"/>
    </source>
</evidence>
<dbReference type="OrthoDB" id="9772050at2"/>
<feature type="domain" description="Multidrug resistance protein MdtA-like C-terminal permuted SH3" evidence="7">
    <location>
        <begin position="307"/>
        <end position="367"/>
    </location>
</feature>
<protein>
    <submittedName>
        <fullName evidence="8">Efflux transporter, RND family, MFP subunit</fullName>
    </submittedName>
</protein>
<reference evidence="8 9" key="1">
    <citation type="journal article" date="2011" name="Stand. Genomic Sci.">
        <title>Complete genome sequence of the acetate-degrading sulfate reducer Desulfobacca acetoxidans type strain (ASRB2).</title>
        <authorList>
            <person name="Goker M."/>
            <person name="Teshima H."/>
            <person name="Lapidus A."/>
            <person name="Nolan M."/>
            <person name="Lucas S."/>
            <person name="Hammon N."/>
            <person name="Deshpande S."/>
            <person name="Cheng J.F."/>
            <person name="Tapia R."/>
            <person name="Han C."/>
            <person name="Goodwin L."/>
            <person name="Pitluck S."/>
            <person name="Huntemann M."/>
            <person name="Liolios K."/>
            <person name="Ivanova N."/>
            <person name="Pagani I."/>
            <person name="Mavromatis K."/>
            <person name="Ovchinikova G."/>
            <person name="Pati A."/>
            <person name="Chen A."/>
            <person name="Palaniappan K."/>
            <person name="Land M."/>
            <person name="Hauser L."/>
            <person name="Brambilla E.M."/>
            <person name="Rohde M."/>
            <person name="Spring S."/>
            <person name="Detter J.C."/>
            <person name="Woyke T."/>
            <person name="Bristow J."/>
            <person name="Eisen J.A."/>
            <person name="Markowitz V."/>
            <person name="Hugenholtz P."/>
            <person name="Kyrpides N.C."/>
            <person name="Klenk H.P."/>
        </authorList>
    </citation>
    <scope>NUCLEOTIDE SEQUENCE [LARGE SCALE GENOMIC DNA]</scope>
    <source>
        <strain evidence="9">ATCC 700848 / DSM 11109 / ASRB2</strain>
    </source>
</reference>
<dbReference type="KEGG" id="dao:Desac_2384"/>
<dbReference type="GO" id="GO:0005886">
    <property type="term" value="C:plasma membrane"/>
    <property type="evidence" value="ECO:0007669"/>
    <property type="project" value="TreeGrafter"/>
</dbReference>
<evidence type="ECO:0000256" key="1">
    <source>
        <dbReference type="ARBA" id="ARBA00004196"/>
    </source>
</evidence>
<dbReference type="HOGENOM" id="CLU_018816_2_1_7"/>
<reference evidence="9" key="2">
    <citation type="submission" date="2011-03" db="EMBL/GenBank/DDBJ databases">
        <title>The complete genome of Desulfobacca acetoxidans DSM 11109.</title>
        <authorList>
            <consortium name="US DOE Joint Genome Institute (JGI-PGF)"/>
            <person name="Lucas S."/>
            <person name="Copeland A."/>
            <person name="Lapidus A."/>
            <person name="Bruce D."/>
            <person name="Goodwin L."/>
            <person name="Pitluck S."/>
            <person name="Peters L."/>
            <person name="Kyrpides N."/>
            <person name="Mavromatis K."/>
            <person name="Ivanova N."/>
            <person name="Ovchinnikova G."/>
            <person name="Teshima H."/>
            <person name="Detter J.C."/>
            <person name="Han C."/>
            <person name="Land M."/>
            <person name="Hauser L."/>
            <person name="Markowitz V."/>
            <person name="Cheng J.-F."/>
            <person name="Hugenholtz P."/>
            <person name="Woyke T."/>
            <person name="Wu D."/>
            <person name="Spring S."/>
            <person name="Schueler E."/>
            <person name="Brambilla E."/>
            <person name="Klenk H.-P."/>
            <person name="Eisen J.A."/>
        </authorList>
    </citation>
    <scope>NUCLEOTIDE SEQUENCE [LARGE SCALE GENOMIC DNA]</scope>
    <source>
        <strain evidence="9">ATCC 700848 / DSM 11109 / ASRB2</strain>
    </source>
</reference>
<dbReference type="Gene3D" id="2.40.50.100">
    <property type="match status" value="1"/>
</dbReference>
<dbReference type="NCBIfam" id="TIGR01730">
    <property type="entry name" value="RND_mfp"/>
    <property type="match status" value="1"/>
</dbReference>
<accession>F2NFT6</accession>
<dbReference type="Gene3D" id="2.40.30.170">
    <property type="match status" value="1"/>
</dbReference>
<dbReference type="SUPFAM" id="SSF111369">
    <property type="entry name" value="HlyD-like secretion proteins"/>
    <property type="match status" value="1"/>
</dbReference>
<dbReference type="InterPro" id="IPR058626">
    <property type="entry name" value="MdtA-like_b-barrel"/>
</dbReference>
<feature type="domain" description="Multidrug resistance protein MdtA-like beta-barrel" evidence="6">
    <location>
        <begin position="214"/>
        <end position="299"/>
    </location>
</feature>
<gene>
    <name evidence="8" type="ordered locus">Desac_2384</name>
</gene>
<organism evidence="8 9">
    <name type="scientific">Desulfobacca acetoxidans (strain ATCC 700848 / DSM 11109 / ASRB2)</name>
    <dbReference type="NCBI Taxonomy" id="880072"/>
    <lineage>
        <taxon>Bacteria</taxon>
        <taxon>Pseudomonadati</taxon>
        <taxon>Thermodesulfobacteriota</taxon>
        <taxon>Desulfobaccia</taxon>
        <taxon>Desulfobaccales</taxon>
        <taxon>Desulfobaccaceae</taxon>
        <taxon>Desulfobacca</taxon>
    </lineage>
</organism>
<name>F2NFT6_DESAR</name>
<dbReference type="STRING" id="880072.Desac_2384"/>
<dbReference type="PANTHER" id="PTHR30158">
    <property type="entry name" value="ACRA/E-RELATED COMPONENT OF DRUG EFFLUX TRANSPORTER"/>
    <property type="match status" value="1"/>
</dbReference>
<evidence type="ECO:0000259" key="6">
    <source>
        <dbReference type="Pfam" id="PF25944"/>
    </source>
</evidence>
<comment type="similarity">
    <text evidence="2">Belongs to the membrane fusion protein (MFP) (TC 8.A.1) family.</text>
</comment>
<dbReference type="Gene3D" id="1.10.287.470">
    <property type="entry name" value="Helix hairpin bin"/>
    <property type="match status" value="1"/>
</dbReference>
<dbReference type="RefSeq" id="WP_013707314.1">
    <property type="nucleotide sequence ID" value="NC_015388.1"/>
</dbReference>
<dbReference type="GO" id="GO:0030313">
    <property type="term" value="C:cell envelope"/>
    <property type="evidence" value="ECO:0007669"/>
    <property type="project" value="UniProtKB-SubCell"/>
</dbReference>
<dbReference type="Pfam" id="PF25944">
    <property type="entry name" value="Beta-barrel_RND"/>
    <property type="match status" value="1"/>
</dbReference>
<dbReference type="InterPro" id="IPR058627">
    <property type="entry name" value="MdtA-like_C"/>
</dbReference>
<evidence type="ECO:0000259" key="4">
    <source>
        <dbReference type="Pfam" id="PF25876"/>
    </source>
</evidence>
<proteinExistence type="inferred from homology"/>
<dbReference type="GO" id="GO:0022857">
    <property type="term" value="F:transmembrane transporter activity"/>
    <property type="evidence" value="ECO:0007669"/>
    <property type="project" value="InterPro"/>
</dbReference>
<dbReference type="Proteomes" id="UP000000483">
    <property type="component" value="Chromosome"/>
</dbReference>
<evidence type="ECO:0000256" key="3">
    <source>
        <dbReference type="SAM" id="MobiDB-lite"/>
    </source>
</evidence>
<evidence type="ECO:0000313" key="9">
    <source>
        <dbReference type="Proteomes" id="UP000000483"/>
    </source>
</evidence>
<dbReference type="Gene3D" id="2.40.420.20">
    <property type="match status" value="1"/>
</dbReference>
<evidence type="ECO:0000256" key="2">
    <source>
        <dbReference type="ARBA" id="ARBA00009477"/>
    </source>
</evidence>
<feature type="region of interest" description="Disordered" evidence="3">
    <location>
        <begin position="372"/>
        <end position="396"/>
    </location>
</feature>
<feature type="domain" description="Multidrug resistance protein MdtA-like barrel-sandwich hybrid" evidence="5">
    <location>
        <begin position="69"/>
        <end position="200"/>
    </location>
</feature>
<dbReference type="FunFam" id="2.40.420.20:FF:000001">
    <property type="entry name" value="Efflux RND transporter periplasmic adaptor subunit"/>
    <property type="match status" value="1"/>
</dbReference>
<dbReference type="EMBL" id="CP002629">
    <property type="protein sequence ID" value="AEB10205.1"/>
    <property type="molecule type" value="Genomic_DNA"/>
</dbReference>
<comment type="subcellular location">
    <subcellularLocation>
        <location evidence="1">Cell envelope</location>
    </subcellularLocation>
</comment>
<keyword evidence="9" id="KW-1185">Reference proteome</keyword>
<dbReference type="PROSITE" id="PS51257">
    <property type="entry name" value="PROKAR_LIPOPROTEIN"/>
    <property type="match status" value="1"/>
</dbReference>
<evidence type="ECO:0000259" key="5">
    <source>
        <dbReference type="Pfam" id="PF25917"/>
    </source>
</evidence>
<sequence length="396" mass="42415">MDRYHIVLSPGVAVHFLAAISLSACMLSGCGEKKAAGPAVPTVEVVNVAQKDVPIFREWVGTTDGLVNAKINAQVQGYLIKQNYQEGSVVKNGQVLFEIDPRPFQAALEQAKGQLAINEGQLYTAKANLDKIRPLAAVSAVSKKDLDDAIGREASARAAVQAAKAAVRKAEIDLSFTKITSPIDGIAGIAKAQLGELVGNPGGPELTTVSTVDPIKVYIPLSEQEYLHYIKEGEAKEISDRETPKLELVLADGKVFPHKGKVFFADRQVDERTGTIKVATLFPNPGNILRPGQFAKIKALIDTQEGALLVPQRAVIELQGKFQVAVVGPDNKVDLRWVKVGERAGPLWVIDEGLKPGENVIVEGIQKVKAGMPVSPKPHQEASAGAQDLPAGKQER</sequence>
<dbReference type="InterPro" id="IPR058624">
    <property type="entry name" value="MdtA-like_HH"/>
</dbReference>
<dbReference type="InterPro" id="IPR006143">
    <property type="entry name" value="RND_pump_MFP"/>
</dbReference>
<dbReference type="Pfam" id="PF25967">
    <property type="entry name" value="RND-MFP_C"/>
    <property type="match status" value="1"/>
</dbReference>
<dbReference type="eggNOG" id="COG0845">
    <property type="taxonomic scope" value="Bacteria"/>
</dbReference>
<dbReference type="InterPro" id="IPR058625">
    <property type="entry name" value="MdtA-like_BSH"/>
</dbReference>